<feature type="compositionally biased region" description="Basic and acidic residues" evidence="3">
    <location>
        <begin position="445"/>
        <end position="461"/>
    </location>
</feature>
<evidence type="ECO:0000313" key="5">
    <source>
        <dbReference type="Proteomes" id="UP000053664"/>
    </source>
</evidence>
<feature type="compositionally biased region" description="Low complexity" evidence="3">
    <location>
        <begin position="177"/>
        <end position="190"/>
    </location>
</feature>
<feature type="compositionally biased region" description="Basic and acidic residues" evidence="3">
    <location>
        <begin position="395"/>
        <end position="404"/>
    </location>
</feature>
<organism evidence="4 5">
    <name type="scientific">Pseudozyma flocculosa PF-1</name>
    <dbReference type="NCBI Taxonomy" id="1277687"/>
    <lineage>
        <taxon>Eukaryota</taxon>
        <taxon>Fungi</taxon>
        <taxon>Dikarya</taxon>
        <taxon>Basidiomycota</taxon>
        <taxon>Ustilaginomycotina</taxon>
        <taxon>Ustilaginomycetes</taxon>
        <taxon>Ustilaginales</taxon>
        <taxon>Ustilaginaceae</taxon>
        <taxon>Pseudozyma</taxon>
    </lineage>
</organism>
<feature type="compositionally biased region" description="Low complexity" evidence="3">
    <location>
        <begin position="834"/>
        <end position="854"/>
    </location>
</feature>
<feature type="compositionally biased region" description="Basic and acidic residues" evidence="3">
    <location>
        <begin position="355"/>
        <end position="380"/>
    </location>
</feature>
<dbReference type="SMART" id="SM00369">
    <property type="entry name" value="LRR_TYP"/>
    <property type="match status" value="6"/>
</dbReference>
<feature type="region of interest" description="Disordered" evidence="3">
    <location>
        <begin position="633"/>
        <end position="704"/>
    </location>
</feature>
<dbReference type="InterPro" id="IPR001611">
    <property type="entry name" value="Leu-rich_rpt"/>
</dbReference>
<protein>
    <recommendedName>
        <fullName evidence="6">Adenylate cyclase</fullName>
    </recommendedName>
</protein>
<feature type="compositionally biased region" description="Basic and acidic residues" evidence="3">
    <location>
        <begin position="973"/>
        <end position="995"/>
    </location>
</feature>
<sequence>MSNVPDSGSIDAPQPSSEPEEQQQQQQSHEEPGTHSPRASTPLGPHPQSPPKKPPSPIPAETSATSFVDHGAADAATETSSATEPNSSPPLGAVRQDSSLQGLGINLDTGAPASTASITTPAGSLESGNAEEHGDDAGADRAAKDEADARKAAIQPAVASSVPDWMTDELDESWREASQSNSLSNAAAINEGPATQSANTDLPVAAPGPTSAALQEQATATIPTLGSVRLPTSGLGSRSVSTVGGFFDARESLGRSGMRSSALLQGDSAGYRRSRLGMERSLTDTELQAGPSTPSKRVPSHAVRRTVRTGEDQEGDDDDNSGGGDRGAHGGTEDRAGSRSPSSAPEDFESARGSLIERSRRHAETSASDDGRGTFIHRADVSSLPPILRPAWQKAQDRDGDPHSPKKKGGMSAIGGDMFTPMKLQTMFRTPTPPQRPPMTTTSDHAPDETPRPRDDIERTPRMKGGALADDDRAPPAQITPAPQAGETSGRTGLEAKLPSAAFTFRTPQAGTALSATPRLDPATPAAAVPGQPRAARASARPASAAAAFVHGGTSPLPPVASHQMLSAPSTPHTPMRLFKFNYEDVATRARLEMLVNRNGTSAGDTMGGGETERERKRLRLDVKPRKVISGDLMAMRSDALPTATLPSSPEAGKATRDGRPSAVDVPQSDPKVLRATGTGSSRAEKPAVQPAAIQPAMPSPSKSVLLPPIVDYVKEAPVYMSALQQQMVRSVSDITASSRAWVTDEDNGGGASGSSGGNDESDRDLSAEHDARLALHRHADDRQELLPFHQGSVQVISPLRETRSPNRRWRQRRSAVRHARDADATEDISSTTRSLASRSPSGSPLRLSTRRLPQNSSFNQASIRGGEDGNDGVDEASMPPMSSTVRSRKSWVSASQAVNGLRKEESPRKLLRRYSAAAQAEEEVMDEGEDRLFLHYRDTALGGSSGPDPNRHWSDESFQRELKIKELEEKLARRAAEKRRADRSESRSWSRESEAVAAGASEGQRPFSRPQYITLHEPTLEDANNVPDDRGVRVRRSDEHHDDQSDTWEDDPAEAAEAGATRRVQDGIVLYDSERVSMSEPAAPPTRTLRSVVSEAQLRPSADAYGVRRGYQTWQEAGPSRQEWQERAQPSLQPQRHRQQHSVDFAGPRHPSTASVGAKPNFASSSRYLSSGYGDDEGCRGERTVSSNTLVDDRNRESYDSRVNLNASIRSTLALGADPSAIVNSLGGATITRKGSMLNISQIPDEEVEQLGGENLRYDRERNRWIKVSKKPSSESLRGQASAVATESANDLGDTARGRGSAFGRRSTTRTPVEPMIPEASIETSQAGMLQETSSGAQSRAQARSGQHGNPAVLPSAGFTSAAVENSIAQDGRLSDSSDPFKDFESFGQSTTAADHSVAEARPQSKADSTAEDRHASTAPDPSAGMRQQPPIEKTVRKPTQRPNLTPAASQPALPTYSTPLASQARVVSGPPAFHSVQRPINTMPRAQSALRNVVTYSPDVTMRSSGSATTAEGGTVEVRAPEASSAQERDAVQTQRQVQPPADAQHEARQSRAGDLAAAPPTTRAQRTERNLAERNLTEAAGRHDLHPATPERRNTAPAASYLTPPRSILKPSPSSHTAAGQNSRSGDLYRASPNPASANRTISFAEAHTLHRYEGPQSARHHRDNQLAAATDADASDLSQSMDVDWSEEADDDDDDDRTARQGAYGRERWTAPQAADGPTSTMNRTDAISRALQQLADLTLQSEAGPKPAAKPYNAGTPSTKRRIPSHTAAGDAADGRSPWSYAALRRPRKVRDPYRYDDDEDGEAVDDTYDELRGYPDMTLLTDASFNVAHDKILEVITDVEPWEPGWEQLQAIDMSGRRVESCLRLKEFLPSLEEVKLDRNELAYLTGLPPSVRNLSISRNRITQLASFGQLLNLERLDISHNQIETLSHLECLKHLHTLIADHVHVSSLDGINRLPGLVHLSLSGNLLRGVNLERTAWRDLETLNLSHNALITVRGLGTLRRLRSLNLDHNRLSRVDLEPSMPKLRAMRISGNPSLTSLDVLPARKLRTLYADYCALDSIQNLESLTRLDNLSMRQQVEARVVWPARHLRDTRRLFFSGNAFPQGLDFEALPSAASATSPPELQLRRQPAPMVRFLNLVYLELAACQLTALPVELPELAPNLRSLNLDHNLISTLPPLAGMQRLKRLSVVGCRIKKSKSIIKAIRGLDELQVIDTRTNPCTLGLYPPLMIPAGALDPARPGGQGYSSPSVAAAHLPPVPSPAVVQPDRARHDAKRAESDRRAAERQAEKSYFHKRQPPLVDPALYDDDDEDGEDRGYGYDDDDDRISAAGGHGETKVDERGRAVTQPSVTALFLAADQRFYGTLPAGFQEKRALHRGLMAMSCARLSWVDGLFIEEEEVLRAEEIVYAQQRGQAEGR</sequence>
<evidence type="ECO:0008006" key="6">
    <source>
        <dbReference type="Google" id="ProtNLM"/>
    </source>
</evidence>
<dbReference type="PROSITE" id="PS51450">
    <property type="entry name" value="LRR"/>
    <property type="match status" value="4"/>
</dbReference>
<feature type="compositionally biased region" description="Low complexity" evidence="3">
    <location>
        <begin position="475"/>
        <end position="485"/>
    </location>
</feature>
<feature type="compositionally biased region" description="Polar residues" evidence="3">
    <location>
        <begin position="881"/>
        <end position="899"/>
    </location>
</feature>
<evidence type="ECO:0000256" key="2">
    <source>
        <dbReference type="ARBA" id="ARBA00022737"/>
    </source>
</evidence>
<feature type="region of interest" description="Disordered" evidence="3">
    <location>
        <begin position="1502"/>
        <end position="1639"/>
    </location>
</feature>
<feature type="region of interest" description="Disordered" evidence="3">
    <location>
        <begin position="1373"/>
        <end position="1457"/>
    </location>
</feature>
<feature type="compositionally biased region" description="Low complexity" evidence="3">
    <location>
        <begin position="73"/>
        <end position="90"/>
    </location>
</feature>
<feature type="compositionally biased region" description="Polar residues" evidence="3">
    <location>
        <begin position="1275"/>
        <end position="1290"/>
    </location>
</feature>
<feature type="compositionally biased region" description="Acidic residues" evidence="3">
    <location>
        <begin position="1046"/>
        <end position="1055"/>
    </location>
</feature>
<feature type="compositionally biased region" description="Low complexity" evidence="3">
    <location>
        <begin position="1299"/>
        <end position="1312"/>
    </location>
</feature>
<feature type="region of interest" description="Disordered" evidence="3">
    <location>
        <begin position="252"/>
        <end position="492"/>
    </location>
</feature>
<feature type="compositionally biased region" description="Polar residues" evidence="3">
    <location>
        <begin position="284"/>
        <end position="295"/>
    </location>
</feature>
<feature type="region of interest" description="Disordered" evidence="3">
    <location>
        <begin position="973"/>
        <end position="1064"/>
    </location>
</feature>
<dbReference type="EMBL" id="KE361633">
    <property type="protein sequence ID" value="EPQ28764.1"/>
    <property type="molecule type" value="Genomic_DNA"/>
</dbReference>
<feature type="compositionally biased region" description="Basic and acidic residues" evidence="3">
    <location>
        <begin position="1568"/>
        <end position="1597"/>
    </location>
</feature>
<feature type="compositionally biased region" description="Pro residues" evidence="3">
    <location>
        <begin position="44"/>
        <end position="58"/>
    </location>
</feature>
<feature type="compositionally biased region" description="Basic and acidic residues" evidence="3">
    <location>
        <begin position="130"/>
        <end position="151"/>
    </location>
</feature>
<feature type="compositionally biased region" description="Basic and acidic residues" evidence="3">
    <location>
        <begin position="2273"/>
        <end position="2297"/>
    </location>
</feature>
<evidence type="ECO:0000256" key="3">
    <source>
        <dbReference type="SAM" id="MobiDB-lite"/>
    </source>
</evidence>
<dbReference type="PANTHER" id="PTHR47566:SF1">
    <property type="entry name" value="PROTEIN NUD1"/>
    <property type="match status" value="1"/>
</dbReference>
<keyword evidence="1" id="KW-0433">Leucine-rich repeat</keyword>
<reference evidence="4 5" key="1">
    <citation type="journal article" date="2013" name="Plant Cell">
        <title>The transition from a phytopathogenic smut ancestor to an anamorphic biocontrol agent deciphered by comparative whole-genome analysis.</title>
        <authorList>
            <person name="Lefebvre F."/>
            <person name="Joly D.L."/>
            <person name="Labbe C."/>
            <person name="Teichmann B."/>
            <person name="Linning R."/>
            <person name="Belzile F."/>
            <person name="Bakkeren G."/>
            <person name="Belanger R.R."/>
        </authorList>
    </citation>
    <scope>NUCLEOTIDE SEQUENCE [LARGE SCALE GENOMIC DNA]</scope>
    <source>
        <strain evidence="4 5">PF-1</strain>
    </source>
</reference>
<feature type="compositionally biased region" description="Basic residues" evidence="3">
    <location>
        <begin position="298"/>
        <end position="307"/>
    </location>
</feature>
<dbReference type="RefSeq" id="XP_007879278.1">
    <property type="nucleotide sequence ID" value="XM_007881087.1"/>
</dbReference>
<dbReference type="Pfam" id="PF12799">
    <property type="entry name" value="LRR_4"/>
    <property type="match status" value="1"/>
</dbReference>
<dbReference type="OrthoDB" id="7451790at2759"/>
<dbReference type="GO" id="GO:1902412">
    <property type="term" value="P:regulation of mitotic cytokinesis"/>
    <property type="evidence" value="ECO:0007669"/>
    <property type="project" value="TreeGrafter"/>
</dbReference>
<dbReference type="SMART" id="SM00365">
    <property type="entry name" value="LRR_SD22"/>
    <property type="match status" value="3"/>
</dbReference>
<feature type="compositionally biased region" description="Polar residues" evidence="3">
    <location>
        <begin position="1323"/>
        <end position="1334"/>
    </location>
</feature>
<feature type="compositionally biased region" description="Basic and acidic residues" evidence="3">
    <location>
        <begin position="1028"/>
        <end position="1045"/>
    </location>
</feature>
<feature type="region of interest" description="Disordered" evidence="3">
    <location>
        <begin position="743"/>
        <end position="766"/>
    </location>
</feature>
<feature type="compositionally biased region" description="Low complexity" evidence="3">
    <location>
        <begin position="13"/>
        <end position="27"/>
    </location>
</feature>
<feature type="region of interest" description="Disordered" evidence="3">
    <location>
        <begin position="1744"/>
        <end position="1781"/>
    </location>
</feature>
<dbReference type="GO" id="GO:0035591">
    <property type="term" value="F:signaling adaptor activity"/>
    <property type="evidence" value="ECO:0007669"/>
    <property type="project" value="TreeGrafter"/>
</dbReference>
<feature type="compositionally biased region" description="Low complexity" evidence="3">
    <location>
        <begin position="1669"/>
        <end position="1684"/>
    </location>
</feature>
<keyword evidence="2" id="KW-0677">Repeat</keyword>
<proteinExistence type="predicted"/>
<gene>
    <name evidence="4" type="ORF">PFL1_03567</name>
</gene>
<feature type="region of interest" description="Disordered" evidence="3">
    <location>
        <begin position="1270"/>
        <end position="1357"/>
    </location>
</feature>
<dbReference type="HOGENOM" id="CLU_230889_0_0_1"/>
<evidence type="ECO:0000313" key="4">
    <source>
        <dbReference type="EMBL" id="EPQ28764.1"/>
    </source>
</evidence>
<feature type="compositionally biased region" description="Basic and acidic residues" evidence="3">
    <location>
        <begin position="1398"/>
        <end position="1417"/>
    </location>
</feature>
<feature type="compositionally biased region" description="Low complexity" evidence="3">
    <location>
        <begin position="109"/>
        <end position="124"/>
    </location>
</feature>
<feature type="compositionally biased region" description="Acidic residues" evidence="3">
    <location>
        <begin position="2310"/>
        <end position="2330"/>
    </location>
</feature>
<evidence type="ECO:0000256" key="1">
    <source>
        <dbReference type="ARBA" id="ARBA00022614"/>
    </source>
</evidence>
<feature type="compositionally biased region" description="Polar residues" evidence="3">
    <location>
        <begin position="1504"/>
        <end position="1514"/>
    </location>
</feature>
<dbReference type="SUPFAM" id="SSF52058">
    <property type="entry name" value="L domain-like"/>
    <property type="match status" value="1"/>
</dbReference>
<feature type="region of interest" description="Disordered" evidence="3">
    <location>
        <begin position="797"/>
        <end position="910"/>
    </location>
</feature>
<dbReference type="KEGG" id="pfp:PFL1_03567"/>
<dbReference type="GO" id="GO:0061499">
    <property type="term" value="C:outer plaque of mitotic spindle pole body"/>
    <property type="evidence" value="ECO:0007669"/>
    <property type="project" value="TreeGrafter"/>
</dbReference>
<feature type="compositionally biased region" description="Low complexity" evidence="3">
    <location>
        <begin position="1335"/>
        <end position="1348"/>
    </location>
</feature>
<dbReference type="GeneID" id="19317676"/>
<feature type="compositionally biased region" description="Basic and acidic residues" evidence="3">
    <location>
        <begin position="1374"/>
        <end position="1386"/>
    </location>
</feature>
<dbReference type="InterPro" id="IPR003591">
    <property type="entry name" value="Leu-rich_rpt_typical-subtyp"/>
</dbReference>
<feature type="region of interest" description="Disordered" evidence="3">
    <location>
        <begin position="1657"/>
        <end position="1726"/>
    </location>
</feature>
<feature type="region of interest" description="Disordered" evidence="3">
    <location>
        <begin position="1"/>
        <end position="210"/>
    </location>
</feature>
<dbReference type="InterPro" id="IPR032675">
    <property type="entry name" value="LRR_dom_sf"/>
</dbReference>
<dbReference type="eggNOG" id="KOG0531">
    <property type="taxonomic scope" value="Eukaryota"/>
</dbReference>
<feature type="compositionally biased region" description="Acidic residues" evidence="3">
    <location>
        <begin position="1688"/>
        <end position="1700"/>
    </location>
</feature>
<feature type="region of interest" description="Disordered" evidence="3">
    <location>
        <begin position="2245"/>
        <end position="2347"/>
    </location>
</feature>
<dbReference type="GO" id="GO:0031028">
    <property type="term" value="P:septation initiation signaling"/>
    <property type="evidence" value="ECO:0007669"/>
    <property type="project" value="TreeGrafter"/>
</dbReference>
<dbReference type="InterPro" id="IPR052574">
    <property type="entry name" value="CDIRP"/>
</dbReference>
<accession>A0A061H8H5</accession>
<dbReference type="Gene3D" id="3.80.10.10">
    <property type="entry name" value="Ribonuclease Inhibitor"/>
    <property type="match status" value="2"/>
</dbReference>
<name>A0A061H8H5_9BASI</name>
<feature type="compositionally biased region" description="Basic and acidic residues" evidence="3">
    <location>
        <begin position="326"/>
        <end position="337"/>
    </location>
</feature>
<dbReference type="PANTHER" id="PTHR47566">
    <property type="match status" value="1"/>
</dbReference>
<feature type="region of interest" description="Disordered" evidence="3">
    <location>
        <begin position="599"/>
        <end position="619"/>
    </location>
</feature>
<feature type="region of interest" description="Disordered" evidence="3">
    <location>
        <begin position="1115"/>
        <end position="1189"/>
    </location>
</feature>
<dbReference type="InterPro" id="IPR025875">
    <property type="entry name" value="Leu-rich_rpt_4"/>
</dbReference>
<feature type="compositionally biased region" description="Basic residues" evidence="3">
    <location>
        <begin position="806"/>
        <end position="818"/>
    </location>
</feature>
<feature type="compositionally biased region" description="Polar residues" evidence="3">
    <location>
        <begin position="1615"/>
        <end position="1628"/>
    </location>
</feature>
<dbReference type="SMART" id="SM00364">
    <property type="entry name" value="LRR_BAC"/>
    <property type="match status" value="4"/>
</dbReference>
<dbReference type="Proteomes" id="UP000053664">
    <property type="component" value="Unassembled WGS sequence"/>
</dbReference>